<proteinExistence type="inferred from homology"/>
<evidence type="ECO:0000256" key="2">
    <source>
        <dbReference type="ARBA" id="ARBA00007175"/>
    </source>
</evidence>
<dbReference type="Pfam" id="PF09805">
    <property type="entry name" value="Nop25"/>
    <property type="match status" value="1"/>
</dbReference>
<evidence type="ECO:0000313" key="7">
    <source>
        <dbReference type="EMBL" id="ETW80368.1"/>
    </source>
</evidence>
<dbReference type="AlphaFoldDB" id="W4K3F9"/>
<dbReference type="EMBL" id="KI925459">
    <property type="protein sequence ID" value="ETW80368.1"/>
    <property type="molecule type" value="Genomic_DNA"/>
</dbReference>
<dbReference type="PANTHER" id="PTHR14577">
    <property type="entry name" value="NUCLEOLAR PROTEIN 12"/>
    <property type="match status" value="1"/>
</dbReference>
<evidence type="ECO:0000313" key="8">
    <source>
        <dbReference type="Proteomes" id="UP000030671"/>
    </source>
</evidence>
<name>W4K3F9_HETIT</name>
<sequence>MSSNLALLTQSHSIVASKKRQKREQIKEIAFDESARLEFLTGFHKRKVLKATESRKRAQAREKEERLQARREQRKMLAEQAIENAQKVEAAYGGGIGEPPSLPCPPHSTAH</sequence>
<dbReference type="KEGG" id="hir:HETIRDRAFT_319866"/>
<feature type="region of interest" description="Disordered" evidence="6">
    <location>
        <begin position="90"/>
        <end position="111"/>
    </location>
</feature>
<dbReference type="InParanoid" id="W4K3F9"/>
<evidence type="ECO:0000256" key="3">
    <source>
        <dbReference type="ARBA" id="ARBA00023054"/>
    </source>
</evidence>
<comment type="subcellular location">
    <subcellularLocation>
        <location evidence="1">Nucleus</location>
        <location evidence="1">Nucleolus</location>
    </subcellularLocation>
</comment>
<evidence type="ECO:0000256" key="5">
    <source>
        <dbReference type="SAM" id="Coils"/>
    </source>
</evidence>
<organism evidence="7 8">
    <name type="scientific">Heterobasidion irregulare (strain TC 32-1)</name>
    <dbReference type="NCBI Taxonomy" id="747525"/>
    <lineage>
        <taxon>Eukaryota</taxon>
        <taxon>Fungi</taxon>
        <taxon>Dikarya</taxon>
        <taxon>Basidiomycota</taxon>
        <taxon>Agaricomycotina</taxon>
        <taxon>Agaricomycetes</taxon>
        <taxon>Russulales</taxon>
        <taxon>Bondarzewiaceae</taxon>
        <taxon>Heterobasidion</taxon>
        <taxon>Heterobasidion annosum species complex</taxon>
    </lineage>
</organism>
<dbReference type="OrthoDB" id="551633at2759"/>
<feature type="compositionally biased region" description="Pro residues" evidence="6">
    <location>
        <begin position="100"/>
        <end position="111"/>
    </location>
</feature>
<evidence type="ECO:0000256" key="6">
    <source>
        <dbReference type="SAM" id="MobiDB-lite"/>
    </source>
</evidence>
<accession>W4K3F9</accession>
<dbReference type="HOGENOM" id="CLU_2250599_0_0_1"/>
<gene>
    <name evidence="7" type="ORF">HETIRDRAFT_319866</name>
</gene>
<dbReference type="GeneID" id="20670630"/>
<evidence type="ECO:0000256" key="4">
    <source>
        <dbReference type="ARBA" id="ARBA00023242"/>
    </source>
</evidence>
<keyword evidence="4" id="KW-0539">Nucleus</keyword>
<dbReference type="GO" id="GO:0005730">
    <property type="term" value="C:nucleolus"/>
    <property type="evidence" value="ECO:0007669"/>
    <property type="project" value="UniProtKB-SubCell"/>
</dbReference>
<keyword evidence="3 5" id="KW-0175">Coiled coil</keyword>
<evidence type="ECO:0000256" key="1">
    <source>
        <dbReference type="ARBA" id="ARBA00004604"/>
    </source>
</evidence>
<dbReference type="RefSeq" id="XP_009547128.1">
    <property type="nucleotide sequence ID" value="XM_009548833.1"/>
</dbReference>
<dbReference type="PANTHER" id="PTHR14577:SF0">
    <property type="entry name" value="NUCLEOLAR PROTEIN 12"/>
    <property type="match status" value="1"/>
</dbReference>
<comment type="similarity">
    <text evidence="2">Belongs to the RRP17 family.</text>
</comment>
<dbReference type="InterPro" id="IPR019186">
    <property type="entry name" value="Nucleolar_protein_12"/>
</dbReference>
<dbReference type="STRING" id="747525.W4K3F9"/>
<feature type="coiled-coil region" evidence="5">
    <location>
        <begin position="50"/>
        <end position="80"/>
    </location>
</feature>
<reference evidence="7 8" key="1">
    <citation type="journal article" date="2012" name="New Phytol.">
        <title>Insight into trade-off between wood decay and parasitism from the genome of a fungal forest pathogen.</title>
        <authorList>
            <person name="Olson A."/>
            <person name="Aerts A."/>
            <person name="Asiegbu F."/>
            <person name="Belbahri L."/>
            <person name="Bouzid O."/>
            <person name="Broberg A."/>
            <person name="Canback B."/>
            <person name="Coutinho P.M."/>
            <person name="Cullen D."/>
            <person name="Dalman K."/>
            <person name="Deflorio G."/>
            <person name="van Diepen L.T."/>
            <person name="Dunand C."/>
            <person name="Duplessis S."/>
            <person name="Durling M."/>
            <person name="Gonthier P."/>
            <person name="Grimwood J."/>
            <person name="Fossdal C.G."/>
            <person name="Hansson D."/>
            <person name="Henrissat B."/>
            <person name="Hietala A."/>
            <person name="Himmelstrand K."/>
            <person name="Hoffmeister D."/>
            <person name="Hogberg N."/>
            <person name="James T.Y."/>
            <person name="Karlsson M."/>
            <person name="Kohler A."/>
            <person name="Kues U."/>
            <person name="Lee Y.H."/>
            <person name="Lin Y.C."/>
            <person name="Lind M."/>
            <person name="Lindquist E."/>
            <person name="Lombard V."/>
            <person name="Lucas S."/>
            <person name="Lunden K."/>
            <person name="Morin E."/>
            <person name="Murat C."/>
            <person name="Park J."/>
            <person name="Raffaello T."/>
            <person name="Rouze P."/>
            <person name="Salamov A."/>
            <person name="Schmutz J."/>
            <person name="Solheim H."/>
            <person name="Stahlberg J."/>
            <person name="Velez H."/>
            <person name="de Vries R.P."/>
            <person name="Wiebenga A."/>
            <person name="Woodward S."/>
            <person name="Yakovlev I."/>
            <person name="Garbelotto M."/>
            <person name="Martin F."/>
            <person name="Grigoriev I.V."/>
            <person name="Stenlid J."/>
        </authorList>
    </citation>
    <scope>NUCLEOTIDE SEQUENCE [LARGE SCALE GENOMIC DNA]</scope>
    <source>
        <strain evidence="7 8">TC 32-1</strain>
    </source>
</reference>
<dbReference type="GO" id="GO:0019843">
    <property type="term" value="F:rRNA binding"/>
    <property type="evidence" value="ECO:0007669"/>
    <property type="project" value="TreeGrafter"/>
</dbReference>
<keyword evidence="8" id="KW-1185">Reference proteome</keyword>
<dbReference type="Proteomes" id="UP000030671">
    <property type="component" value="Unassembled WGS sequence"/>
</dbReference>
<protein>
    <submittedName>
        <fullName evidence="7">Uncharacterized protein</fullName>
    </submittedName>
</protein>